<dbReference type="SUPFAM" id="SSF50729">
    <property type="entry name" value="PH domain-like"/>
    <property type="match status" value="1"/>
</dbReference>
<dbReference type="GeneID" id="41985884"/>
<dbReference type="Gene3D" id="2.30.29.30">
    <property type="entry name" value="Pleckstrin-homology domain (PH domain)/Phosphotyrosine-binding domain (PTB)"/>
    <property type="match status" value="1"/>
</dbReference>
<keyword evidence="4" id="KW-0507">mRNA processing</keyword>
<dbReference type="GO" id="GO:0003729">
    <property type="term" value="F:mRNA binding"/>
    <property type="evidence" value="ECO:0007669"/>
    <property type="project" value="TreeGrafter"/>
</dbReference>
<sequence length="137" mass="14637">MTPRHTRPRDQSGASSQPQPAAIQPSDYESDVYDVPPPTTRSNTELNLSVLRRHCASISTILSIAPSAQIYTYVGGGWNKTDIEGTLFLCQTGGGGGDGGGVGYVVVVLNRRGLENLVIDLGMIENVEVTEEFLMVG</sequence>
<dbReference type="GO" id="GO:0006397">
    <property type="term" value="P:mRNA processing"/>
    <property type="evidence" value="ECO:0007669"/>
    <property type="project" value="UniProtKB-KW"/>
</dbReference>
<keyword evidence="7" id="KW-1185">Reference proteome</keyword>
<evidence type="ECO:0000256" key="2">
    <source>
        <dbReference type="ARBA" id="ARBA00008778"/>
    </source>
</evidence>
<evidence type="ECO:0000313" key="7">
    <source>
        <dbReference type="Proteomes" id="UP000431533"/>
    </source>
</evidence>
<dbReference type="GO" id="GO:0000290">
    <property type="term" value="P:deadenylation-dependent decapping of nuclear-transcribed mRNA"/>
    <property type="evidence" value="ECO:0007669"/>
    <property type="project" value="InterPro"/>
</dbReference>
<evidence type="ECO:0000256" key="3">
    <source>
        <dbReference type="ARBA" id="ARBA00022490"/>
    </source>
</evidence>
<accession>A0A8H8TXT7</accession>
<feature type="region of interest" description="Disordered" evidence="5">
    <location>
        <begin position="1"/>
        <end position="43"/>
    </location>
</feature>
<name>A0A8H8TXT7_9HELO</name>
<reference evidence="6 7" key="1">
    <citation type="submission" date="2018-05" db="EMBL/GenBank/DDBJ databases">
        <title>Genome sequencing and assembly of the regulated plant pathogen Lachnellula willkommii and related sister species for the development of diagnostic species identification markers.</title>
        <authorList>
            <person name="Giroux E."/>
            <person name="Bilodeau G."/>
        </authorList>
    </citation>
    <scope>NUCLEOTIDE SEQUENCE [LARGE SCALE GENOMIC DNA]</scope>
    <source>
        <strain evidence="6 7">CBS 185.66</strain>
    </source>
</reference>
<comment type="caution">
    <text evidence="6">The sequence shown here is derived from an EMBL/GenBank/DDBJ whole genome shotgun (WGS) entry which is preliminary data.</text>
</comment>
<comment type="similarity">
    <text evidence="2">Belongs to the DCP1 family.</text>
</comment>
<dbReference type="AlphaFoldDB" id="A0A8H8TXT7"/>
<evidence type="ECO:0000256" key="5">
    <source>
        <dbReference type="SAM" id="MobiDB-lite"/>
    </source>
</evidence>
<dbReference type="GO" id="GO:0008047">
    <property type="term" value="F:enzyme activator activity"/>
    <property type="evidence" value="ECO:0007669"/>
    <property type="project" value="InterPro"/>
</dbReference>
<gene>
    <name evidence="6" type="primary">dcp1</name>
    <name evidence="6" type="ORF">LHYA1_G005686</name>
</gene>
<dbReference type="PANTHER" id="PTHR16290:SF0">
    <property type="entry name" value="DECAPPING PROTEIN 1, ISOFORM A"/>
    <property type="match status" value="1"/>
</dbReference>
<dbReference type="OrthoDB" id="255837at2759"/>
<evidence type="ECO:0000256" key="4">
    <source>
        <dbReference type="ARBA" id="ARBA00022664"/>
    </source>
</evidence>
<dbReference type="RefSeq" id="XP_031004675.1">
    <property type="nucleotide sequence ID" value="XM_031150630.1"/>
</dbReference>
<dbReference type="Pfam" id="PF06058">
    <property type="entry name" value="DCP1"/>
    <property type="match status" value="1"/>
</dbReference>
<dbReference type="GO" id="GO:0031087">
    <property type="term" value="P:deadenylation-independent decapping of nuclear-transcribed mRNA"/>
    <property type="evidence" value="ECO:0007669"/>
    <property type="project" value="TreeGrafter"/>
</dbReference>
<dbReference type="InterPro" id="IPR010334">
    <property type="entry name" value="Dcp1"/>
</dbReference>
<evidence type="ECO:0000313" key="6">
    <source>
        <dbReference type="EMBL" id="TVY25887.1"/>
    </source>
</evidence>
<dbReference type="EMBL" id="QGMH01000083">
    <property type="protein sequence ID" value="TVY25887.1"/>
    <property type="molecule type" value="Genomic_DNA"/>
</dbReference>
<evidence type="ECO:0000256" key="1">
    <source>
        <dbReference type="ARBA" id="ARBA00004496"/>
    </source>
</evidence>
<dbReference type="Proteomes" id="UP000431533">
    <property type="component" value="Unassembled WGS sequence"/>
</dbReference>
<comment type="subcellular location">
    <subcellularLocation>
        <location evidence="1">Cytoplasm</location>
    </subcellularLocation>
</comment>
<dbReference type="InterPro" id="IPR011993">
    <property type="entry name" value="PH-like_dom_sf"/>
</dbReference>
<dbReference type="PANTHER" id="PTHR16290">
    <property type="entry name" value="TRANSCRIPTION FACTOR SMIF DECAPPING ENZYME DCP1"/>
    <property type="match status" value="1"/>
</dbReference>
<feature type="non-terminal residue" evidence="6">
    <location>
        <position position="137"/>
    </location>
</feature>
<dbReference type="GO" id="GO:0000932">
    <property type="term" value="C:P-body"/>
    <property type="evidence" value="ECO:0007669"/>
    <property type="project" value="TreeGrafter"/>
</dbReference>
<keyword evidence="3" id="KW-0963">Cytoplasm</keyword>
<proteinExistence type="inferred from homology"/>
<protein>
    <submittedName>
        <fullName evidence="6">mRNA-decapping enzyme subunit</fullName>
    </submittedName>
</protein>
<organism evidence="6 7">
    <name type="scientific">Lachnellula hyalina</name>
    <dbReference type="NCBI Taxonomy" id="1316788"/>
    <lineage>
        <taxon>Eukaryota</taxon>
        <taxon>Fungi</taxon>
        <taxon>Dikarya</taxon>
        <taxon>Ascomycota</taxon>
        <taxon>Pezizomycotina</taxon>
        <taxon>Leotiomycetes</taxon>
        <taxon>Helotiales</taxon>
        <taxon>Lachnaceae</taxon>
        <taxon>Lachnellula</taxon>
    </lineage>
</organism>